<gene>
    <name evidence="2" type="ORF">Clacol_002112</name>
</gene>
<proteinExistence type="predicted"/>
<feature type="region of interest" description="Disordered" evidence="1">
    <location>
        <begin position="89"/>
        <end position="124"/>
    </location>
</feature>
<protein>
    <submittedName>
        <fullName evidence="2">Uncharacterized protein</fullName>
    </submittedName>
</protein>
<evidence type="ECO:0000313" key="3">
    <source>
        <dbReference type="Proteomes" id="UP001050691"/>
    </source>
</evidence>
<accession>A0AAV4ZZU8</accession>
<organism evidence="2 3">
    <name type="scientific">Clathrus columnatus</name>
    <dbReference type="NCBI Taxonomy" id="1419009"/>
    <lineage>
        <taxon>Eukaryota</taxon>
        <taxon>Fungi</taxon>
        <taxon>Dikarya</taxon>
        <taxon>Basidiomycota</taxon>
        <taxon>Agaricomycotina</taxon>
        <taxon>Agaricomycetes</taxon>
        <taxon>Phallomycetidae</taxon>
        <taxon>Phallales</taxon>
        <taxon>Clathraceae</taxon>
        <taxon>Clathrus</taxon>
    </lineage>
</organism>
<reference evidence="2" key="1">
    <citation type="submission" date="2021-10" db="EMBL/GenBank/DDBJ databases">
        <title>De novo Genome Assembly of Clathrus columnatus (Basidiomycota, Fungi) Using Illumina and Nanopore Sequence Data.</title>
        <authorList>
            <person name="Ogiso-Tanaka E."/>
            <person name="Itagaki H."/>
            <person name="Hosoya T."/>
            <person name="Hosaka K."/>
        </authorList>
    </citation>
    <scope>NUCLEOTIDE SEQUENCE</scope>
    <source>
        <strain evidence="2">MO-923</strain>
    </source>
</reference>
<keyword evidence="3" id="KW-1185">Reference proteome</keyword>
<evidence type="ECO:0000313" key="2">
    <source>
        <dbReference type="EMBL" id="GJJ07906.1"/>
    </source>
</evidence>
<name>A0AAV4ZZU8_9AGAM</name>
<feature type="compositionally biased region" description="Low complexity" evidence="1">
    <location>
        <begin position="102"/>
        <end position="113"/>
    </location>
</feature>
<dbReference type="Proteomes" id="UP001050691">
    <property type="component" value="Unassembled WGS sequence"/>
</dbReference>
<evidence type="ECO:0000256" key="1">
    <source>
        <dbReference type="SAM" id="MobiDB-lite"/>
    </source>
</evidence>
<dbReference type="EMBL" id="BPWL01000002">
    <property type="protein sequence ID" value="GJJ07906.1"/>
    <property type="molecule type" value="Genomic_DNA"/>
</dbReference>
<dbReference type="AlphaFoldDB" id="A0AAV4ZZU8"/>
<comment type="caution">
    <text evidence="2">The sequence shown here is derived from an EMBL/GenBank/DDBJ whole genome shotgun (WGS) entry which is preliminary data.</text>
</comment>
<sequence length="144" mass="16137">MIKHNRANIDEPPTALGQLVPWSAYKKKNEKNPTTTRNVLPPPPNPLMFPQAVPHMIPPSGYPFSGMPFGTPYPMMPVPYFPPTSLYNLPKVPAPAQTGNQSNPTSPSNNPTSDDFDFEDPRDFPDVQTWFMEHDICFANIKDV</sequence>